<gene>
    <name evidence="2" type="ORF">CCR87_01720</name>
</gene>
<dbReference type="Proteomes" id="UP000706333">
    <property type="component" value="Unassembled WGS sequence"/>
</dbReference>
<keyword evidence="3" id="KW-1185">Reference proteome</keyword>
<feature type="signal peptide" evidence="1">
    <location>
        <begin position="1"/>
        <end position="24"/>
    </location>
</feature>
<evidence type="ECO:0000256" key="1">
    <source>
        <dbReference type="SAM" id="SignalP"/>
    </source>
</evidence>
<evidence type="ECO:0000313" key="3">
    <source>
        <dbReference type="Proteomes" id="UP000706333"/>
    </source>
</evidence>
<protein>
    <submittedName>
        <fullName evidence="2">Aspartyl-trna synthetase</fullName>
    </submittedName>
</protein>
<dbReference type="InterPro" id="IPR006311">
    <property type="entry name" value="TAT_signal"/>
</dbReference>
<dbReference type="PROSITE" id="PS51318">
    <property type="entry name" value="TAT"/>
    <property type="match status" value="1"/>
</dbReference>
<accession>A0A934WEB7</accession>
<dbReference type="Pfam" id="PF06347">
    <property type="entry name" value="SH3_4"/>
    <property type="match status" value="2"/>
</dbReference>
<dbReference type="InterPro" id="IPR010466">
    <property type="entry name" value="DUF1058"/>
</dbReference>
<feature type="chain" id="PRO_5037089760" evidence="1">
    <location>
        <begin position="25"/>
        <end position="174"/>
    </location>
</feature>
<comment type="caution">
    <text evidence="2">The sequence shown here is derived from an EMBL/GenBank/DDBJ whole genome shotgun (WGS) entry which is preliminary data.</text>
</comment>
<sequence length="174" mass="19057">MRHSRRAILAGALAAGLVGAPAQAVETAAPEVGVGPVTGLALPRFVSLRSNEGNARRGPGMTHRIDWVFTRRDMPLRVVAEFEHWRRVEDAEGLGGWMHFALLSGVRTVLVRTDMMPLRLQPDDRAPVVAHLEAGVIARVQSCAPDWCRLRADGVRGWAPRADLWGLIPGETFE</sequence>
<organism evidence="2 3">
    <name type="scientific">Rhodobaculum claviforme</name>
    <dbReference type="NCBI Taxonomy" id="1549854"/>
    <lineage>
        <taxon>Bacteria</taxon>
        <taxon>Pseudomonadati</taxon>
        <taxon>Pseudomonadota</taxon>
        <taxon>Alphaproteobacteria</taxon>
        <taxon>Rhodobacterales</taxon>
        <taxon>Paracoccaceae</taxon>
        <taxon>Rhodobaculum</taxon>
    </lineage>
</organism>
<keyword evidence="1" id="KW-0732">Signal</keyword>
<name>A0A934WEB7_9RHOB</name>
<reference evidence="2" key="2">
    <citation type="journal article" date="2020" name="Microorganisms">
        <title>Osmotic Adaptation and Compatible Solute Biosynthesis of Phototrophic Bacteria as Revealed from Genome Analyses.</title>
        <authorList>
            <person name="Imhoff J.F."/>
            <person name="Rahn T."/>
            <person name="Kunzel S."/>
            <person name="Keller A."/>
            <person name="Neulinger S.C."/>
        </authorList>
    </citation>
    <scope>NUCLEOTIDE SEQUENCE</scope>
    <source>
        <strain evidence="2">LMG 28126</strain>
    </source>
</reference>
<proteinExistence type="predicted"/>
<evidence type="ECO:0000313" key="2">
    <source>
        <dbReference type="EMBL" id="MBK5926085.1"/>
    </source>
</evidence>
<reference evidence="2" key="1">
    <citation type="submission" date="2017-05" db="EMBL/GenBank/DDBJ databases">
        <authorList>
            <person name="Imhoff J.F."/>
            <person name="Rahn T."/>
            <person name="Kuenzel S."/>
            <person name="Neulinger S.C."/>
        </authorList>
    </citation>
    <scope>NUCLEOTIDE SEQUENCE</scope>
    <source>
        <strain evidence="2">LMG 28126</strain>
    </source>
</reference>
<dbReference type="AlphaFoldDB" id="A0A934WEB7"/>
<dbReference type="EMBL" id="NHSD01000095">
    <property type="protein sequence ID" value="MBK5926085.1"/>
    <property type="molecule type" value="Genomic_DNA"/>
</dbReference>